<reference evidence="1" key="1">
    <citation type="submission" date="2014-09" db="EMBL/GenBank/DDBJ databases">
        <authorList>
            <person name="Magalhaes I.L.F."/>
            <person name="Oliveira U."/>
            <person name="Santos F.R."/>
            <person name="Vidigal T.H.D.A."/>
            <person name="Brescovit A.D."/>
            <person name="Santos A.J."/>
        </authorList>
    </citation>
    <scope>NUCLEOTIDE SEQUENCE</scope>
    <source>
        <tissue evidence="1">Shoot tissue taken approximately 20 cm above the soil surface</tissue>
    </source>
</reference>
<accession>A0A0A8YZ08</accession>
<reference evidence="1" key="2">
    <citation type="journal article" date="2015" name="Data Brief">
        <title>Shoot transcriptome of the giant reed, Arundo donax.</title>
        <authorList>
            <person name="Barrero R.A."/>
            <person name="Guerrero F.D."/>
            <person name="Moolhuijzen P."/>
            <person name="Goolsby J.A."/>
            <person name="Tidwell J."/>
            <person name="Bellgard S.E."/>
            <person name="Bellgard M.I."/>
        </authorList>
    </citation>
    <scope>NUCLEOTIDE SEQUENCE</scope>
    <source>
        <tissue evidence="1">Shoot tissue taken approximately 20 cm above the soil surface</tissue>
    </source>
</reference>
<name>A0A0A8YZ08_ARUDO</name>
<sequence length="16" mass="1923">MLSPELLPLLVFFLYK</sequence>
<dbReference type="AlphaFoldDB" id="A0A0A8YZ08"/>
<organism evidence="1">
    <name type="scientific">Arundo donax</name>
    <name type="common">Giant reed</name>
    <name type="synonym">Donax arundinaceus</name>
    <dbReference type="NCBI Taxonomy" id="35708"/>
    <lineage>
        <taxon>Eukaryota</taxon>
        <taxon>Viridiplantae</taxon>
        <taxon>Streptophyta</taxon>
        <taxon>Embryophyta</taxon>
        <taxon>Tracheophyta</taxon>
        <taxon>Spermatophyta</taxon>
        <taxon>Magnoliopsida</taxon>
        <taxon>Liliopsida</taxon>
        <taxon>Poales</taxon>
        <taxon>Poaceae</taxon>
        <taxon>PACMAD clade</taxon>
        <taxon>Arundinoideae</taxon>
        <taxon>Arundineae</taxon>
        <taxon>Arundo</taxon>
    </lineage>
</organism>
<proteinExistence type="predicted"/>
<dbReference type="EMBL" id="GBRH01270048">
    <property type="protein sequence ID" value="JAD27847.1"/>
    <property type="molecule type" value="Transcribed_RNA"/>
</dbReference>
<evidence type="ECO:0000313" key="1">
    <source>
        <dbReference type="EMBL" id="JAD27847.1"/>
    </source>
</evidence>
<protein>
    <submittedName>
        <fullName evidence="1">Uncharacterized protein</fullName>
    </submittedName>
</protein>